<gene>
    <name evidence="1" type="ORF">EYF80_026941</name>
</gene>
<comment type="caution">
    <text evidence="1">The sequence shown here is derived from an EMBL/GenBank/DDBJ whole genome shotgun (WGS) entry which is preliminary data.</text>
</comment>
<reference evidence="1 2" key="1">
    <citation type="submission" date="2019-03" db="EMBL/GenBank/DDBJ databases">
        <title>First draft genome of Liparis tanakae, snailfish: a comprehensive survey of snailfish specific genes.</title>
        <authorList>
            <person name="Kim W."/>
            <person name="Song I."/>
            <person name="Jeong J.-H."/>
            <person name="Kim D."/>
            <person name="Kim S."/>
            <person name="Ryu S."/>
            <person name="Song J.Y."/>
            <person name="Lee S.K."/>
        </authorList>
    </citation>
    <scope>NUCLEOTIDE SEQUENCE [LARGE SCALE GENOMIC DNA]</scope>
    <source>
        <tissue evidence="1">Muscle</tissue>
    </source>
</reference>
<proteinExistence type="predicted"/>
<keyword evidence="2" id="KW-1185">Reference proteome</keyword>
<dbReference type="Proteomes" id="UP000314294">
    <property type="component" value="Unassembled WGS sequence"/>
</dbReference>
<dbReference type="AlphaFoldDB" id="A0A4Z2HAS4"/>
<name>A0A4Z2HAS4_9TELE</name>
<sequence>MVYSSRAVTLDRDTSAGLDTRGIDPARSRACLLSQGNLQHRVELNGALCATRCFKYTVSRKLTREHPRN</sequence>
<accession>A0A4Z2HAS4</accession>
<dbReference type="EMBL" id="SRLO01000285">
    <property type="protein sequence ID" value="TNN62866.1"/>
    <property type="molecule type" value="Genomic_DNA"/>
</dbReference>
<protein>
    <submittedName>
        <fullName evidence="1">Uncharacterized protein</fullName>
    </submittedName>
</protein>
<evidence type="ECO:0000313" key="1">
    <source>
        <dbReference type="EMBL" id="TNN62866.1"/>
    </source>
</evidence>
<evidence type="ECO:0000313" key="2">
    <source>
        <dbReference type="Proteomes" id="UP000314294"/>
    </source>
</evidence>
<organism evidence="1 2">
    <name type="scientific">Liparis tanakae</name>
    <name type="common">Tanaka's snailfish</name>
    <dbReference type="NCBI Taxonomy" id="230148"/>
    <lineage>
        <taxon>Eukaryota</taxon>
        <taxon>Metazoa</taxon>
        <taxon>Chordata</taxon>
        <taxon>Craniata</taxon>
        <taxon>Vertebrata</taxon>
        <taxon>Euteleostomi</taxon>
        <taxon>Actinopterygii</taxon>
        <taxon>Neopterygii</taxon>
        <taxon>Teleostei</taxon>
        <taxon>Neoteleostei</taxon>
        <taxon>Acanthomorphata</taxon>
        <taxon>Eupercaria</taxon>
        <taxon>Perciformes</taxon>
        <taxon>Cottioidei</taxon>
        <taxon>Cottales</taxon>
        <taxon>Liparidae</taxon>
        <taxon>Liparis</taxon>
    </lineage>
</organism>